<name>A0A5D5AQ14_9EURY</name>
<evidence type="ECO:0000313" key="3">
    <source>
        <dbReference type="Proteomes" id="UP000324104"/>
    </source>
</evidence>
<evidence type="ECO:0000313" key="2">
    <source>
        <dbReference type="EMBL" id="TYT63879.1"/>
    </source>
</evidence>
<protein>
    <submittedName>
        <fullName evidence="2">Uncharacterized protein</fullName>
    </submittedName>
</protein>
<proteinExistence type="predicted"/>
<comment type="caution">
    <text evidence="2">The sequence shown here is derived from an EMBL/GenBank/DDBJ whole genome shotgun (WGS) entry which is preliminary data.</text>
</comment>
<keyword evidence="3" id="KW-1185">Reference proteome</keyword>
<accession>A0A5D5AQ14</accession>
<evidence type="ECO:0000256" key="1">
    <source>
        <dbReference type="SAM" id="MobiDB-lite"/>
    </source>
</evidence>
<feature type="region of interest" description="Disordered" evidence="1">
    <location>
        <begin position="29"/>
        <end position="63"/>
    </location>
</feature>
<dbReference type="PROSITE" id="PS51257">
    <property type="entry name" value="PROKAR_LIPOPROTEIN"/>
    <property type="match status" value="1"/>
</dbReference>
<dbReference type="Proteomes" id="UP000324104">
    <property type="component" value="Unassembled WGS sequence"/>
</dbReference>
<dbReference type="AlphaFoldDB" id="A0A5D5AQ14"/>
<gene>
    <name evidence="2" type="ORF">FYC77_01280</name>
</gene>
<dbReference type="EMBL" id="VTAW01000001">
    <property type="protein sequence ID" value="TYT63879.1"/>
    <property type="molecule type" value="Genomic_DNA"/>
</dbReference>
<dbReference type="RefSeq" id="WP_149079686.1">
    <property type="nucleotide sequence ID" value="NZ_VTAW01000001.1"/>
</dbReference>
<feature type="compositionally biased region" description="Acidic residues" evidence="1">
    <location>
        <begin position="31"/>
        <end position="45"/>
    </location>
</feature>
<organism evidence="2 3">
    <name type="scientific">Natrialba swarupiae</name>
    <dbReference type="NCBI Taxonomy" id="2448032"/>
    <lineage>
        <taxon>Archaea</taxon>
        <taxon>Methanobacteriati</taxon>
        <taxon>Methanobacteriota</taxon>
        <taxon>Stenosarchaea group</taxon>
        <taxon>Halobacteria</taxon>
        <taxon>Halobacteriales</taxon>
        <taxon>Natrialbaceae</taxon>
        <taxon>Natrialba</taxon>
    </lineage>
</organism>
<reference evidence="2 3" key="1">
    <citation type="submission" date="2019-08" db="EMBL/GenBank/DDBJ databases">
        <title>Archaea genome.</title>
        <authorList>
            <person name="Kajale S."/>
            <person name="Shouche Y."/>
            <person name="Deshpande N."/>
            <person name="Sharma A."/>
        </authorList>
    </citation>
    <scope>NUCLEOTIDE SEQUENCE [LARGE SCALE GENOMIC DNA]</scope>
    <source>
        <strain evidence="2 3">ESP3B_9</strain>
    </source>
</reference>
<sequence length="535" mass="60158">MGDRKWRIDRRTVLVALSVPSGASIAGCTDVLEEGATDADGEPVSDTDPSRESDSDDPQGGLVDPEVELEVEHGYIPLVTDENADERSELTVSLTSDAELEDLTVDASLEGVFGSATLDDLEETVSIDGKTAELSGAIPTQQFQPGENTVEIELRDDQGDTETVTETVENPWKGFKVDFRDQAETAGGDSDYTTEREWDTIVNTLTEEDWDEKYWNDIDGPPVTGEDVLTTHTSGIRGYDDIKSFVEEEIPENGTRQEKLYGMVKGIFPTIRMGKGVIDSNIRGSGTSSVVGYNALRYFGKELLDWDRDDMVVWETYEPTTTHEVINIALKDESGDWNLHYCEPMWGRNRDSIQQPGTDFIRPAMESEYRDGTALGPYDYQEMKNTIEKQKDRNYEVLDKTDIHSAIFGNSLRFIDSAGNDSPTEMVDGIRETKILGFLTSHEYAEQLDTEFVPNFNKNKLNKFEEDTRKKWTVITSQKHEPLHAKSHVESEVPDGYLVAEGELGDTETYVFVEEEKVEDIRNFNYTNSVAEVWD</sequence>